<evidence type="ECO:0000256" key="5">
    <source>
        <dbReference type="SAM" id="MobiDB-lite"/>
    </source>
</evidence>
<feature type="compositionally biased region" description="Polar residues" evidence="5">
    <location>
        <begin position="96"/>
        <end position="109"/>
    </location>
</feature>
<keyword evidence="8" id="KW-1185">Reference proteome</keyword>
<accession>A0A1Y2D013</accession>
<dbReference type="OrthoDB" id="39175at2759"/>
<dbReference type="InterPro" id="IPR050675">
    <property type="entry name" value="OAF3"/>
</dbReference>
<dbReference type="EMBL" id="MCGO01000003">
    <property type="protein sequence ID" value="ORY52466.1"/>
    <property type="molecule type" value="Genomic_DNA"/>
</dbReference>
<dbReference type="PROSITE" id="PS00463">
    <property type="entry name" value="ZN2_CY6_FUNGAL_1"/>
    <property type="match status" value="1"/>
</dbReference>
<dbReference type="GO" id="GO:0000981">
    <property type="term" value="F:DNA-binding transcription factor activity, RNA polymerase II-specific"/>
    <property type="evidence" value="ECO:0007669"/>
    <property type="project" value="InterPro"/>
</dbReference>
<dbReference type="Pfam" id="PF00172">
    <property type="entry name" value="Zn_clus"/>
    <property type="match status" value="1"/>
</dbReference>
<evidence type="ECO:0000259" key="6">
    <source>
        <dbReference type="PROSITE" id="PS50048"/>
    </source>
</evidence>
<reference evidence="7 8" key="1">
    <citation type="submission" date="2016-07" db="EMBL/GenBank/DDBJ databases">
        <title>Pervasive Adenine N6-methylation of Active Genes in Fungi.</title>
        <authorList>
            <consortium name="DOE Joint Genome Institute"/>
            <person name="Mondo S.J."/>
            <person name="Dannebaum R.O."/>
            <person name="Kuo R.C."/>
            <person name="Labutti K."/>
            <person name="Haridas S."/>
            <person name="Kuo A."/>
            <person name="Salamov A."/>
            <person name="Ahrendt S.R."/>
            <person name="Lipzen A."/>
            <person name="Sullivan W."/>
            <person name="Andreopoulos W.B."/>
            <person name="Clum A."/>
            <person name="Lindquist E."/>
            <person name="Daum C."/>
            <person name="Ramamoorthy G.K."/>
            <person name="Gryganskyi A."/>
            <person name="Culley D."/>
            <person name="Magnuson J.K."/>
            <person name="James T.Y."/>
            <person name="O'Malley M.A."/>
            <person name="Stajich J.E."/>
            <person name="Spatafora J.W."/>
            <person name="Visel A."/>
            <person name="Grigoriev I.V."/>
        </authorList>
    </citation>
    <scope>NUCLEOTIDE SEQUENCE [LARGE SCALE GENOMIC DNA]</scope>
    <source>
        <strain evidence="7 8">JEL800</strain>
    </source>
</reference>
<sequence>MTSLSPFPHDMDIVASLLRLTKSIPDEEDPVSSKVPRPLPCFCCRQQRKKCDLVRPTCARCLHRGTPCEYPTTRKPYMTKARKRLAQEAARKSGRKLNSNTVTLNSNAAAPLSPTSQYSSYDKIEMGRQSSEESMLAPTLLDDKVESPAISTMTLRRCFSPMEELTSSLMQHSSKNMMSVSALID</sequence>
<evidence type="ECO:0000256" key="2">
    <source>
        <dbReference type="ARBA" id="ARBA00023125"/>
    </source>
</evidence>
<organism evidence="7 8">
    <name type="scientific">Rhizoclosmatium globosum</name>
    <dbReference type="NCBI Taxonomy" id="329046"/>
    <lineage>
        <taxon>Eukaryota</taxon>
        <taxon>Fungi</taxon>
        <taxon>Fungi incertae sedis</taxon>
        <taxon>Chytridiomycota</taxon>
        <taxon>Chytridiomycota incertae sedis</taxon>
        <taxon>Chytridiomycetes</taxon>
        <taxon>Chytridiales</taxon>
        <taxon>Chytriomycetaceae</taxon>
        <taxon>Rhizoclosmatium</taxon>
    </lineage>
</organism>
<dbReference type="AlphaFoldDB" id="A0A1Y2D013"/>
<name>A0A1Y2D013_9FUNG</name>
<dbReference type="InterPro" id="IPR001138">
    <property type="entry name" value="Zn2Cys6_DnaBD"/>
</dbReference>
<comment type="caution">
    <text evidence="7">The sequence shown here is derived from an EMBL/GenBank/DDBJ whole genome shotgun (WGS) entry which is preliminary data.</text>
</comment>
<evidence type="ECO:0000313" key="7">
    <source>
        <dbReference type="EMBL" id="ORY52466.1"/>
    </source>
</evidence>
<dbReference type="CDD" id="cd00067">
    <property type="entry name" value="GAL4"/>
    <property type="match status" value="1"/>
</dbReference>
<dbReference type="GO" id="GO:0000978">
    <property type="term" value="F:RNA polymerase II cis-regulatory region sequence-specific DNA binding"/>
    <property type="evidence" value="ECO:0007669"/>
    <property type="project" value="TreeGrafter"/>
</dbReference>
<keyword evidence="2" id="KW-0238">DNA-binding</keyword>
<keyword evidence="1" id="KW-0805">Transcription regulation</keyword>
<feature type="domain" description="Zn(2)-C6 fungal-type" evidence="6">
    <location>
        <begin position="40"/>
        <end position="70"/>
    </location>
</feature>
<evidence type="ECO:0000256" key="3">
    <source>
        <dbReference type="ARBA" id="ARBA00023163"/>
    </source>
</evidence>
<evidence type="ECO:0000256" key="1">
    <source>
        <dbReference type="ARBA" id="ARBA00023015"/>
    </source>
</evidence>
<dbReference type="PROSITE" id="PS50048">
    <property type="entry name" value="ZN2_CY6_FUNGAL_2"/>
    <property type="match status" value="1"/>
</dbReference>
<evidence type="ECO:0000313" key="8">
    <source>
        <dbReference type="Proteomes" id="UP000193642"/>
    </source>
</evidence>
<dbReference type="PANTHER" id="PTHR31069:SF12">
    <property type="entry name" value="TRANSCRIPTION FACTOR DOMAIN-CONTAINING PROTEIN"/>
    <property type="match status" value="1"/>
</dbReference>
<dbReference type="GO" id="GO:0045944">
    <property type="term" value="P:positive regulation of transcription by RNA polymerase II"/>
    <property type="evidence" value="ECO:0007669"/>
    <property type="project" value="TreeGrafter"/>
</dbReference>
<protein>
    <recommendedName>
        <fullName evidence="6">Zn(2)-C6 fungal-type domain-containing protein</fullName>
    </recommendedName>
</protein>
<dbReference type="GO" id="GO:0005634">
    <property type="term" value="C:nucleus"/>
    <property type="evidence" value="ECO:0007669"/>
    <property type="project" value="TreeGrafter"/>
</dbReference>
<dbReference type="InterPro" id="IPR036864">
    <property type="entry name" value="Zn2-C6_fun-type_DNA-bd_sf"/>
</dbReference>
<dbReference type="SUPFAM" id="SSF57701">
    <property type="entry name" value="Zn2/Cys6 DNA-binding domain"/>
    <property type="match status" value="1"/>
</dbReference>
<keyword evidence="4" id="KW-0539">Nucleus</keyword>
<dbReference type="GO" id="GO:0008270">
    <property type="term" value="F:zinc ion binding"/>
    <property type="evidence" value="ECO:0007669"/>
    <property type="project" value="InterPro"/>
</dbReference>
<gene>
    <name evidence="7" type="ORF">BCR33DRAFT_711779</name>
</gene>
<dbReference type="Proteomes" id="UP000193642">
    <property type="component" value="Unassembled WGS sequence"/>
</dbReference>
<proteinExistence type="predicted"/>
<dbReference type="SMART" id="SM00066">
    <property type="entry name" value="GAL4"/>
    <property type="match status" value="1"/>
</dbReference>
<keyword evidence="3" id="KW-0804">Transcription</keyword>
<dbReference type="Gene3D" id="4.10.240.10">
    <property type="entry name" value="Zn(2)-C6 fungal-type DNA-binding domain"/>
    <property type="match status" value="1"/>
</dbReference>
<feature type="region of interest" description="Disordered" evidence="5">
    <location>
        <begin position="87"/>
        <end position="109"/>
    </location>
</feature>
<evidence type="ECO:0000256" key="4">
    <source>
        <dbReference type="ARBA" id="ARBA00023242"/>
    </source>
</evidence>
<dbReference type="PANTHER" id="PTHR31069">
    <property type="entry name" value="OLEATE-ACTIVATED TRANSCRIPTION FACTOR 1-RELATED"/>
    <property type="match status" value="1"/>
</dbReference>